<keyword evidence="1" id="KW-0472">Membrane</keyword>
<gene>
    <name evidence="2" type="ORF">KXQ929_LOCUS44635</name>
</gene>
<feature type="non-terminal residue" evidence="2">
    <location>
        <position position="1"/>
    </location>
</feature>
<accession>A0A820GXH6</accession>
<evidence type="ECO:0000313" key="2">
    <source>
        <dbReference type="EMBL" id="CAF4284527.1"/>
    </source>
</evidence>
<sequence>IRTSELAFHTLLFCTLIIELFAMAFLLFKLIGKPLIHLFLRCQNKKTKDKHKQKNIHDIKKRHSSLALSSIEFRHYNQKKQRRQQKQKQEKDIVYSIPYISSDLPHRNDDIYWDRTQI</sequence>
<comment type="caution">
    <text evidence="2">The sequence shown here is derived from an EMBL/GenBank/DDBJ whole genome shotgun (WGS) entry which is preliminary data.</text>
</comment>
<evidence type="ECO:0000256" key="1">
    <source>
        <dbReference type="SAM" id="Phobius"/>
    </source>
</evidence>
<organism evidence="2 3">
    <name type="scientific">Adineta steineri</name>
    <dbReference type="NCBI Taxonomy" id="433720"/>
    <lineage>
        <taxon>Eukaryota</taxon>
        <taxon>Metazoa</taxon>
        <taxon>Spiralia</taxon>
        <taxon>Gnathifera</taxon>
        <taxon>Rotifera</taxon>
        <taxon>Eurotatoria</taxon>
        <taxon>Bdelloidea</taxon>
        <taxon>Adinetida</taxon>
        <taxon>Adinetidae</taxon>
        <taxon>Adineta</taxon>
    </lineage>
</organism>
<keyword evidence="1" id="KW-1133">Transmembrane helix</keyword>
<proteinExistence type="predicted"/>
<feature type="transmembrane region" description="Helical" evidence="1">
    <location>
        <begin position="6"/>
        <end position="28"/>
    </location>
</feature>
<keyword evidence="1" id="KW-0812">Transmembrane</keyword>
<name>A0A820GXH6_9BILA</name>
<dbReference type="AlphaFoldDB" id="A0A820GXH6"/>
<evidence type="ECO:0000313" key="3">
    <source>
        <dbReference type="Proteomes" id="UP000663868"/>
    </source>
</evidence>
<dbReference type="Proteomes" id="UP000663868">
    <property type="component" value="Unassembled WGS sequence"/>
</dbReference>
<protein>
    <submittedName>
        <fullName evidence="2">Uncharacterized protein</fullName>
    </submittedName>
</protein>
<reference evidence="2" key="1">
    <citation type="submission" date="2021-02" db="EMBL/GenBank/DDBJ databases">
        <authorList>
            <person name="Nowell W R."/>
        </authorList>
    </citation>
    <scope>NUCLEOTIDE SEQUENCE</scope>
</reference>
<dbReference type="EMBL" id="CAJOBB010013015">
    <property type="protein sequence ID" value="CAF4284527.1"/>
    <property type="molecule type" value="Genomic_DNA"/>
</dbReference>